<reference evidence="2" key="1">
    <citation type="journal article" date="2019" name="Int. J. Syst. Evol. Microbiol.">
        <title>The Global Catalogue of Microorganisms (GCM) 10K type strain sequencing project: providing services to taxonomists for standard genome sequencing and annotation.</title>
        <authorList>
            <consortium name="The Broad Institute Genomics Platform"/>
            <consortium name="The Broad Institute Genome Sequencing Center for Infectious Disease"/>
            <person name="Wu L."/>
            <person name="Ma J."/>
        </authorList>
    </citation>
    <scope>NUCLEOTIDE SEQUENCE [LARGE SCALE GENOMIC DNA]</scope>
    <source>
        <strain evidence="2">CECT 8482</strain>
    </source>
</reference>
<keyword evidence="2" id="KW-1185">Reference proteome</keyword>
<gene>
    <name evidence="1" type="ORF">QWZ10_00580</name>
</gene>
<protein>
    <submittedName>
        <fullName evidence="1">Uncharacterized protein</fullName>
    </submittedName>
</protein>
<evidence type="ECO:0000313" key="2">
    <source>
        <dbReference type="Proteomes" id="UP001243846"/>
    </source>
</evidence>
<dbReference type="RefSeq" id="WP_377688304.1">
    <property type="nucleotide sequence ID" value="NZ_JBHMDZ010000049.1"/>
</dbReference>
<proteinExistence type="predicted"/>
<evidence type="ECO:0000313" key="1">
    <source>
        <dbReference type="EMBL" id="MDN3710700.1"/>
    </source>
</evidence>
<dbReference type="Proteomes" id="UP001243846">
    <property type="component" value="Unassembled WGS sequence"/>
</dbReference>
<sequence length="62" mass="7143">MPKVTETTEFAYFVNSVHGGMVYPEEIWCSSASWPERPRREHGHQATAGRGLWQRISGYFRG</sequence>
<accession>A0ABT8D2C9</accession>
<organism evidence="1 2">
    <name type="scientific">Paracoccus cavernae</name>
    <dbReference type="NCBI Taxonomy" id="1571207"/>
    <lineage>
        <taxon>Bacteria</taxon>
        <taxon>Pseudomonadati</taxon>
        <taxon>Pseudomonadota</taxon>
        <taxon>Alphaproteobacteria</taxon>
        <taxon>Rhodobacterales</taxon>
        <taxon>Paracoccaceae</taxon>
        <taxon>Paracoccus</taxon>
    </lineage>
</organism>
<name>A0ABT8D2C9_9RHOB</name>
<comment type="caution">
    <text evidence="1">The sequence shown here is derived from an EMBL/GenBank/DDBJ whole genome shotgun (WGS) entry which is preliminary data.</text>
</comment>
<dbReference type="EMBL" id="JAUFRC010000001">
    <property type="protein sequence ID" value="MDN3710700.1"/>
    <property type="molecule type" value="Genomic_DNA"/>
</dbReference>